<dbReference type="AlphaFoldDB" id="A0A560APG0"/>
<name>A0A560APG0_AZOBR</name>
<dbReference type="InterPro" id="IPR007415">
    <property type="entry name" value="Nitrogenase_MoFe_mat_NifZ"/>
</dbReference>
<gene>
    <name evidence="4" type="ORF">FBZ82_11571</name>
</gene>
<dbReference type="EMBL" id="VITF01000015">
    <property type="protein sequence ID" value="TWA62179.1"/>
    <property type="molecule type" value="Genomic_DNA"/>
</dbReference>
<sequence length="117" mass="12456">MTFPQYPFPPEEHAMSDAVTEAKKPGFIPPREPLYDWGLAVTAAVDLHNDGSHPNAEDGALLAPKGTPGTIVRIGHAEGTQIPVYLVEFPAGVVVGCLEEEITPADGRRRGVPGVMD</sequence>
<organism evidence="4 5">
    <name type="scientific">Azospirillum brasilense</name>
    <dbReference type="NCBI Taxonomy" id="192"/>
    <lineage>
        <taxon>Bacteria</taxon>
        <taxon>Pseudomonadati</taxon>
        <taxon>Pseudomonadota</taxon>
        <taxon>Alphaproteobacteria</taxon>
        <taxon>Rhodospirillales</taxon>
        <taxon>Azospirillaceae</taxon>
        <taxon>Azospirillum</taxon>
    </lineage>
</organism>
<evidence type="ECO:0000256" key="2">
    <source>
        <dbReference type="ARBA" id="ARBA00023231"/>
    </source>
</evidence>
<accession>A0A560APG0</accession>
<reference evidence="4 5" key="1">
    <citation type="submission" date="2019-06" db="EMBL/GenBank/DDBJ databases">
        <title>Genomic Encyclopedia of Type Strains, Phase IV (KMG-V): Genome sequencing to study the core and pangenomes of soil and plant-associated prokaryotes.</title>
        <authorList>
            <person name="Whitman W."/>
        </authorList>
    </citation>
    <scope>NUCLEOTIDE SEQUENCE [LARGE SCALE GENOMIC DNA]</scope>
    <source>
        <strain evidence="4 5">BR 11796</strain>
    </source>
</reference>
<evidence type="ECO:0000313" key="5">
    <source>
        <dbReference type="Proteomes" id="UP000316083"/>
    </source>
</evidence>
<dbReference type="GO" id="GO:0009399">
    <property type="term" value="P:nitrogen fixation"/>
    <property type="evidence" value="ECO:0007669"/>
    <property type="project" value="InterPro"/>
</dbReference>
<comment type="caution">
    <text evidence="4">The sequence shown here is derived from an EMBL/GenBank/DDBJ whole genome shotgun (WGS) entry which is preliminary data.</text>
</comment>
<evidence type="ECO:0000256" key="1">
    <source>
        <dbReference type="ARBA" id="ARBA00008027"/>
    </source>
</evidence>
<protein>
    <submittedName>
        <fullName evidence="4">Nitrogen fixation protein NifZ</fullName>
    </submittedName>
</protein>
<evidence type="ECO:0000313" key="4">
    <source>
        <dbReference type="EMBL" id="TWA62179.1"/>
    </source>
</evidence>
<dbReference type="Proteomes" id="UP000316083">
    <property type="component" value="Unassembled WGS sequence"/>
</dbReference>
<proteinExistence type="inferred from homology"/>
<dbReference type="Pfam" id="PF04319">
    <property type="entry name" value="NifZ"/>
    <property type="match status" value="1"/>
</dbReference>
<feature type="region of interest" description="Disordered" evidence="3">
    <location>
        <begin position="1"/>
        <end position="20"/>
    </location>
</feature>
<comment type="similarity">
    <text evidence="1">Belongs to the NifZ family.</text>
</comment>
<keyword evidence="2" id="KW-0535">Nitrogen fixation</keyword>
<feature type="compositionally biased region" description="Basic and acidic residues" evidence="3">
    <location>
        <begin position="10"/>
        <end position="20"/>
    </location>
</feature>
<evidence type="ECO:0000256" key="3">
    <source>
        <dbReference type="SAM" id="MobiDB-lite"/>
    </source>
</evidence>